<feature type="binding site" evidence="9">
    <location>
        <position position="131"/>
    </location>
    <ligand>
        <name>substrate</name>
    </ligand>
</feature>
<name>A0A918WQE0_9BACT</name>
<dbReference type="HAMAP" id="MF_01629">
    <property type="entry name" value="PdxH"/>
    <property type="match status" value="1"/>
</dbReference>
<feature type="binding site" evidence="9">
    <location>
        <position position="70"/>
    </location>
    <ligand>
        <name>substrate</name>
    </ligand>
</feature>
<keyword evidence="6" id="KW-0664">Pyridoxine biosynthesis</keyword>
<reference evidence="13" key="1">
    <citation type="journal article" date="2014" name="Int. J. Syst. Evol. Microbiol.">
        <title>Complete genome sequence of Corynebacterium casei LMG S-19264T (=DSM 44701T), isolated from a smear-ripened cheese.</title>
        <authorList>
            <consortium name="US DOE Joint Genome Institute (JGI-PGF)"/>
            <person name="Walter F."/>
            <person name="Albersmeier A."/>
            <person name="Kalinowski J."/>
            <person name="Ruckert C."/>
        </authorList>
    </citation>
    <scope>NUCLEOTIDE SEQUENCE</scope>
    <source>
        <strain evidence="13">KCTC 12988</strain>
    </source>
</reference>
<dbReference type="PANTHER" id="PTHR10851:SF0">
    <property type="entry name" value="PYRIDOXINE-5'-PHOSPHATE OXIDASE"/>
    <property type="match status" value="1"/>
</dbReference>
<dbReference type="InterPro" id="IPR019576">
    <property type="entry name" value="Pyridoxamine_oxidase_dimer_C"/>
</dbReference>
<dbReference type="Pfam" id="PF01243">
    <property type="entry name" value="PNPOx_N"/>
    <property type="match status" value="1"/>
</dbReference>
<dbReference type="NCBIfam" id="TIGR00558">
    <property type="entry name" value="pdxH"/>
    <property type="match status" value="1"/>
</dbReference>
<dbReference type="GO" id="GO:0004733">
    <property type="term" value="F:pyridoxamine phosphate oxidase activity"/>
    <property type="evidence" value="ECO:0007669"/>
    <property type="project" value="UniProtKB-UniRule"/>
</dbReference>
<dbReference type="EC" id="1.4.3.5" evidence="8"/>
<comment type="similarity">
    <text evidence="1">Belongs to the pyridoxamine 5'-phosphate oxidase family.</text>
</comment>
<dbReference type="InterPro" id="IPR000659">
    <property type="entry name" value="Pyridox_Oxase"/>
</dbReference>
<evidence type="ECO:0000256" key="6">
    <source>
        <dbReference type="ARBA" id="ARBA00023096"/>
    </source>
</evidence>
<evidence type="ECO:0000256" key="2">
    <source>
        <dbReference type="ARBA" id="ARBA00011738"/>
    </source>
</evidence>
<sequence>MNREETDIAALRQNYTRGGIDREDLLPDPIAQFRIWMEESVAAGLLEPNAMSLATVSADGLPSIRTVLLKGLDERGFRFFTNYRSQKGRDLAETGNAAVSFLWKELERQVNIQGRVRKISREESELYFRSRPYASQIGAWVSEVQSGEIPSRCYLEEREDLLRTQFPEDSVVPLPEFWGGYLLEPVSLEFWQGRESRLHDRLRYQKASDGLWKVARLSS</sequence>
<dbReference type="FunFam" id="2.30.110.10:FF:000020">
    <property type="entry name" value="PNPO isoform 11"/>
    <property type="match status" value="1"/>
</dbReference>
<keyword evidence="4 10" id="KW-0288">FMN</keyword>
<feature type="binding site" evidence="10">
    <location>
        <position position="191"/>
    </location>
    <ligand>
        <name>FMN</name>
        <dbReference type="ChEBI" id="CHEBI:58210"/>
    </ligand>
</feature>
<dbReference type="GO" id="GO:0008615">
    <property type="term" value="P:pyridoxine biosynthetic process"/>
    <property type="evidence" value="ECO:0007669"/>
    <property type="project" value="UniProtKB-UniRule"/>
</dbReference>
<evidence type="ECO:0000259" key="12">
    <source>
        <dbReference type="Pfam" id="PF10590"/>
    </source>
</evidence>
<dbReference type="Gene3D" id="2.30.110.10">
    <property type="entry name" value="Electron Transport, Fmn-binding Protein, Chain A"/>
    <property type="match status" value="1"/>
</dbReference>
<evidence type="ECO:0000256" key="8">
    <source>
        <dbReference type="NCBIfam" id="TIGR00558"/>
    </source>
</evidence>
<organism evidence="13 14">
    <name type="scientific">Roseibacillus persicicus</name>
    <dbReference type="NCBI Taxonomy" id="454148"/>
    <lineage>
        <taxon>Bacteria</taxon>
        <taxon>Pseudomonadati</taxon>
        <taxon>Verrucomicrobiota</taxon>
        <taxon>Verrucomicrobiia</taxon>
        <taxon>Verrucomicrobiales</taxon>
        <taxon>Verrucomicrobiaceae</taxon>
        <taxon>Roseibacillus</taxon>
    </lineage>
</organism>
<keyword evidence="5" id="KW-0560">Oxidoreductase</keyword>
<comment type="caution">
    <text evidence="13">The sequence shown here is derived from an EMBL/GenBank/DDBJ whole genome shotgun (WGS) entry which is preliminary data.</text>
</comment>
<feature type="domain" description="Pyridoxine 5'-phosphate oxidase dimerisation C-terminal" evidence="12">
    <location>
        <begin position="178"/>
        <end position="218"/>
    </location>
</feature>
<feature type="binding site" evidence="9">
    <location>
        <begin position="12"/>
        <end position="15"/>
    </location>
    <ligand>
        <name>substrate</name>
    </ligand>
</feature>
<dbReference type="Pfam" id="PF10590">
    <property type="entry name" value="PNP_phzG_C"/>
    <property type="match status" value="1"/>
</dbReference>
<proteinExistence type="inferred from homology"/>
<feature type="binding site" evidence="9">
    <location>
        <position position="135"/>
    </location>
    <ligand>
        <name>substrate</name>
    </ligand>
</feature>
<gene>
    <name evidence="13" type="primary">pdxH</name>
    <name evidence="13" type="ORF">GCM10007100_34990</name>
</gene>
<evidence type="ECO:0000313" key="14">
    <source>
        <dbReference type="Proteomes" id="UP000644507"/>
    </source>
</evidence>
<dbReference type="InterPro" id="IPR019740">
    <property type="entry name" value="Pyridox_Oxase_CS"/>
</dbReference>
<feature type="binding site" evidence="10">
    <location>
        <begin position="145"/>
        <end position="146"/>
    </location>
    <ligand>
        <name>FMN</name>
        <dbReference type="ChEBI" id="CHEBI:58210"/>
    </ligand>
</feature>
<comment type="subunit">
    <text evidence="2">Homodimer.</text>
</comment>
<evidence type="ECO:0000256" key="3">
    <source>
        <dbReference type="ARBA" id="ARBA00022630"/>
    </source>
</evidence>
<comment type="pathway">
    <text evidence="7">Cofactor metabolism.</text>
</comment>
<dbReference type="NCBIfam" id="NF004231">
    <property type="entry name" value="PRK05679.1"/>
    <property type="match status" value="1"/>
</dbReference>
<evidence type="ECO:0000259" key="11">
    <source>
        <dbReference type="Pfam" id="PF01243"/>
    </source>
</evidence>
<feature type="domain" description="Pyridoxamine 5'-phosphate oxidase N-terminal" evidence="11">
    <location>
        <begin position="37"/>
        <end position="155"/>
    </location>
</feature>
<reference evidence="13" key="2">
    <citation type="submission" date="2020-09" db="EMBL/GenBank/DDBJ databases">
        <authorList>
            <person name="Sun Q."/>
            <person name="Kim S."/>
        </authorList>
    </citation>
    <scope>NUCLEOTIDE SEQUENCE</scope>
    <source>
        <strain evidence="13">KCTC 12988</strain>
    </source>
</reference>
<evidence type="ECO:0000256" key="4">
    <source>
        <dbReference type="ARBA" id="ARBA00022643"/>
    </source>
</evidence>
<evidence type="ECO:0000256" key="10">
    <source>
        <dbReference type="PIRSR" id="PIRSR000190-2"/>
    </source>
</evidence>
<dbReference type="EMBL" id="BMXI01000017">
    <property type="protein sequence ID" value="GHC64288.1"/>
    <property type="molecule type" value="Genomic_DNA"/>
</dbReference>
<keyword evidence="3" id="KW-0285">Flavoprotein</keyword>
<feature type="binding site" evidence="10">
    <location>
        <position position="201"/>
    </location>
    <ligand>
        <name>FMN</name>
        <dbReference type="ChEBI" id="CHEBI:58210"/>
    </ligand>
</feature>
<comment type="cofactor">
    <cofactor evidence="10">
        <name>FMN</name>
        <dbReference type="ChEBI" id="CHEBI:58210"/>
    </cofactor>
    <text evidence="10">Binds 1 FMN per subunit.</text>
</comment>
<dbReference type="InterPro" id="IPR012349">
    <property type="entry name" value="Split_barrel_FMN-bd"/>
</dbReference>
<feature type="binding site" evidence="9">
    <location>
        <begin position="197"/>
        <end position="199"/>
    </location>
    <ligand>
        <name>substrate</name>
    </ligand>
</feature>
<feature type="binding site" evidence="9">
    <location>
        <position position="127"/>
    </location>
    <ligand>
        <name>substrate</name>
    </ligand>
</feature>
<accession>A0A918WQE0</accession>
<dbReference type="InterPro" id="IPR011576">
    <property type="entry name" value="Pyridox_Oxase_N"/>
</dbReference>
<feature type="binding site" evidence="10">
    <location>
        <begin position="65"/>
        <end position="70"/>
    </location>
    <ligand>
        <name>FMN</name>
        <dbReference type="ChEBI" id="CHEBI:58210"/>
    </ligand>
</feature>
<feature type="binding site" evidence="10">
    <location>
        <begin position="80"/>
        <end position="81"/>
    </location>
    <ligand>
        <name>FMN</name>
        <dbReference type="ChEBI" id="CHEBI:58210"/>
    </ligand>
</feature>
<evidence type="ECO:0000256" key="1">
    <source>
        <dbReference type="ARBA" id="ARBA00007301"/>
    </source>
</evidence>
<dbReference type="SUPFAM" id="SSF50475">
    <property type="entry name" value="FMN-binding split barrel"/>
    <property type="match status" value="1"/>
</dbReference>
<feature type="binding site" evidence="10">
    <location>
        <position position="87"/>
    </location>
    <ligand>
        <name>FMN</name>
        <dbReference type="ChEBI" id="CHEBI:58210"/>
    </ligand>
</feature>
<keyword evidence="14" id="KW-1185">Reference proteome</keyword>
<evidence type="ECO:0000313" key="13">
    <source>
        <dbReference type="EMBL" id="GHC64288.1"/>
    </source>
</evidence>
<evidence type="ECO:0000256" key="7">
    <source>
        <dbReference type="ARBA" id="ARBA00060587"/>
    </source>
</evidence>
<dbReference type="PIRSF" id="PIRSF000190">
    <property type="entry name" value="Pyd_amn-ph_oxd"/>
    <property type="match status" value="1"/>
</dbReference>
<feature type="binding site" evidence="10">
    <location>
        <position position="109"/>
    </location>
    <ligand>
        <name>FMN</name>
        <dbReference type="ChEBI" id="CHEBI:58210"/>
    </ligand>
</feature>
<evidence type="ECO:0000256" key="9">
    <source>
        <dbReference type="PIRSR" id="PIRSR000190-1"/>
    </source>
</evidence>
<dbReference type="AlphaFoldDB" id="A0A918WQE0"/>
<dbReference type="Proteomes" id="UP000644507">
    <property type="component" value="Unassembled WGS sequence"/>
</dbReference>
<dbReference type="GO" id="GO:0010181">
    <property type="term" value="F:FMN binding"/>
    <property type="evidence" value="ECO:0007669"/>
    <property type="project" value="UniProtKB-UniRule"/>
</dbReference>
<dbReference type="PANTHER" id="PTHR10851">
    <property type="entry name" value="PYRIDOXINE-5-PHOSPHATE OXIDASE"/>
    <property type="match status" value="1"/>
</dbReference>
<dbReference type="RefSeq" id="WP_189573003.1">
    <property type="nucleotide sequence ID" value="NZ_BMXI01000017.1"/>
</dbReference>
<dbReference type="PROSITE" id="PS01064">
    <property type="entry name" value="PYRIDOX_OXIDASE"/>
    <property type="match status" value="1"/>
</dbReference>
<evidence type="ECO:0000256" key="5">
    <source>
        <dbReference type="ARBA" id="ARBA00023002"/>
    </source>
</evidence>
<protein>
    <recommendedName>
        <fullName evidence="8">Pyridoxamine 5'-phosphate oxidase</fullName>
        <ecNumber evidence="8">1.4.3.5</ecNumber>
    </recommendedName>
</protein>